<accession>A0A7J5Z8Y7</accession>
<organism evidence="2 3">
    <name type="scientific">Dissostichus mawsoni</name>
    <name type="common">Antarctic cod</name>
    <dbReference type="NCBI Taxonomy" id="36200"/>
    <lineage>
        <taxon>Eukaryota</taxon>
        <taxon>Metazoa</taxon>
        <taxon>Chordata</taxon>
        <taxon>Craniata</taxon>
        <taxon>Vertebrata</taxon>
        <taxon>Euteleostomi</taxon>
        <taxon>Actinopterygii</taxon>
        <taxon>Neopterygii</taxon>
        <taxon>Teleostei</taxon>
        <taxon>Neoteleostei</taxon>
        <taxon>Acanthomorphata</taxon>
        <taxon>Eupercaria</taxon>
        <taxon>Perciformes</taxon>
        <taxon>Notothenioidei</taxon>
        <taxon>Nototheniidae</taxon>
        <taxon>Dissostichus</taxon>
    </lineage>
</organism>
<sequence length="399" mass="44255">MPADEDSELPQVLDRQTLSPYPRSQLGGEGNSRAAVMQLSSIQEVFQSSVLQNLRSLVLKICHLPLEPGPMSEEEKNELPKVIFKRKTPLSVLRSQTHSQRHGNKSNSRLCDSLKVTSAARFQTGTGLVGSGPPVRQPLWWVSLSSRAITLHLMHLEDEGIAANKALGERLWESSPWCWAGGHLWSKNDSCIEMRRLPGGDFGRVVHLLENGGEWTPVICSAKNMLYSEERRRNETGVPQYSAKGQAKLCPGTPPRPKDRGTVVFPPLLSRENFLAYFSSEGGELDGCPDTSFLSVSPARTRNVKNGCHADAPKMIAENKRRRENKVEGKRVRRRREVYEGAPCLIRATALAPHPVRVFDDGERKLRAGAEVHPRRLNIKQPGAKGLQPWGTPPALLPG</sequence>
<dbReference type="AlphaFoldDB" id="A0A7J5Z8Y7"/>
<reference evidence="2 3" key="1">
    <citation type="submission" date="2020-03" db="EMBL/GenBank/DDBJ databases">
        <title>Dissostichus mawsoni Genome sequencing and assembly.</title>
        <authorList>
            <person name="Park H."/>
        </authorList>
    </citation>
    <scope>NUCLEOTIDE SEQUENCE [LARGE SCALE GENOMIC DNA]</scope>
    <source>
        <strain evidence="2">DM0001</strain>
        <tissue evidence="2">Muscle</tissue>
    </source>
</reference>
<gene>
    <name evidence="2" type="ORF">F7725_009368</name>
</gene>
<feature type="region of interest" description="Disordered" evidence="1">
    <location>
        <begin position="236"/>
        <end position="262"/>
    </location>
</feature>
<feature type="region of interest" description="Disordered" evidence="1">
    <location>
        <begin position="380"/>
        <end position="399"/>
    </location>
</feature>
<comment type="caution">
    <text evidence="2">The sequence shown here is derived from an EMBL/GenBank/DDBJ whole genome shotgun (WGS) entry which is preliminary data.</text>
</comment>
<evidence type="ECO:0000256" key="1">
    <source>
        <dbReference type="SAM" id="MobiDB-lite"/>
    </source>
</evidence>
<evidence type="ECO:0000313" key="3">
    <source>
        <dbReference type="Proteomes" id="UP000518266"/>
    </source>
</evidence>
<keyword evidence="3" id="KW-1185">Reference proteome</keyword>
<protein>
    <submittedName>
        <fullName evidence="2">Uncharacterized protein</fullName>
    </submittedName>
</protein>
<proteinExistence type="predicted"/>
<feature type="region of interest" description="Disordered" evidence="1">
    <location>
        <begin position="1"/>
        <end position="29"/>
    </location>
</feature>
<name>A0A7J5Z8Y7_DISMA</name>
<dbReference type="EMBL" id="JAAKFY010000005">
    <property type="protein sequence ID" value="KAF3857509.1"/>
    <property type="molecule type" value="Genomic_DNA"/>
</dbReference>
<evidence type="ECO:0000313" key="2">
    <source>
        <dbReference type="EMBL" id="KAF3857509.1"/>
    </source>
</evidence>
<dbReference type="Proteomes" id="UP000518266">
    <property type="component" value="Unassembled WGS sequence"/>
</dbReference>